<sequence>MSRFVYSVLAQSRIESLLSCDDAFDDKDVDDVQRRLMFEDDSVDHVAFYKSAFVECRSLNEYENLLHRAFSQVAATKVTFPQVWTNTCCSYPLYRETELIEQNALST</sequence>
<reference evidence="2" key="1">
    <citation type="journal article" date="2023" name="Nat. Plants">
        <title>Single-cell RNA sequencing provides a high-resolution roadmap for understanding the multicellular compartmentation of specialized metabolism.</title>
        <authorList>
            <person name="Sun S."/>
            <person name="Shen X."/>
            <person name="Li Y."/>
            <person name="Li Y."/>
            <person name="Wang S."/>
            <person name="Li R."/>
            <person name="Zhang H."/>
            <person name="Shen G."/>
            <person name="Guo B."/>
            <person name="Wei J."/>
            <person name="Xu J."/>
            <person name="St-Pierre B."/>
            <person name="Chen S."/>
            <person name="Sun C."/>
        </authorList>
    </citation>
    <scope>NUCLEOTIDE SEQUENCE [LARGE SCALE GENOMIC DNA]</scope>
</reference>
<gene>
    <name evidence="1" type="ORF">M9H77_27500</name>
</gene>
<accession>A0ACC0ACM3</accession>
<organism evidence="1 2">
    <name type="scientific">Catharanthus roseus</name>
    <name type="common">Madagascar periwinkle</name>
    <name type="synonym">Vinca rosea</name>
    <dbReference type="NCBI Taxonomy" id="4058"/>
    <lineage>
        <taxon>Eukaryota</taxon>
        <taxon>Viridiplantae</taxon>
        <taxon>Streptophyta</taxon>
        <taxon>Embryophyta</taxon>
        <taxon>Tracheophyta</taxon>
        <taxon>Spermatophyta</taxon>
        <taxon>Magnoliopsida</taxon>
        <taxon>eudicotyledons</taxon>
        <taxon>Gunneridae</taxon>
        <taxon>Pentapetalae</taxon>
        <taxon>asterids</taxon>
        <taxon>lamiids</taxon>
        <taxon>Gentianales</taxon>
        <taxon>Apocynaceae</taxon>
        <taxon>Rauvolfioideae</taxon>
        <taxon>Vinceae</taxon>
        <taxon>Catharanthinae</taxon>
        <taxon>Catharanthus</taxon>
    </lineage>
</organism>
<protein>
    <submittedName>
        <fullName evidence="1">Uncharacterized protein</fullName>
    </submittedName>
</protein>
<comment type="caution">
    <text evidence="1">The sequence shown here is derived from an EMBL/GenBank/DDBJ whole genome shotgun (WGS) entry which is preliminary data.</text>
</comment>
<evidence type="ECO:0000313" key="2">
    <source>
        <dbReference type="Proteomes" id="UP001060085"/>
    </source>
</evidence>
<name>A0ACC0ACM3_CATRO</name>
<proteinExistence type="predicted"/>
<dbReference type="Proteomes" id="UP001060085">
    <property type="component" value="Linkage Group LG06"/>
</dbReference>
<evidence type="ECO:0000313" key="1">
    <source>
        <dbReference type="EMBL" id="KAI5658707.1"/>
    </source>
</evidence>
<dbReference type="EMBL" id="CM044706">
    <property type="protein sequence ID" value="KAI5658707.1"/>
    <property type="molecule type" value="Genomic_DNA"/>
</dbReference>
<keyword evidence="2" id="KW-1185">Reference proteome</keyword>